<dbReference type="AlphaFoldDB" id="A0A392NVR2"/>
<sequence>PNGRFETQTKVCLSISNHHPEHWQPSWSVRTALVALIAFMPTSPNGALGSLDYKKEERRTLAIKSREASPKFGTPERQKLIDEIHEYMLSKAPPVPELSHTETSEDHPSPEEAESQVSSPNPEALPEEEG</sequence>
<dbReference type="SUPFAM" id="SSF54495">
    <property type="entry name" value="UBC-like"/>
    <property type="match status" value="1"/>
</dbReference>
<name>A0A392NVR2_9FABA</name>
<proteinExistence type="predicted"/>
<evidence type="ECO:0000313" key="4">
    <source>
        <dbReference type="Proteomes" id="UP000265520"/>
    </source>
</evidence>
<accession>A0A392NVR2</accession>
<keyword evidence="4" id="KW-1185">Reference proteome</keyword>
<dbReference type="InterPro" id="IPR000608">
    <property type="entry name" value="UBC"/>
</dbReference>
<gene>
    <name evidence="3" type="ORF">A2U01_0024944</name>
</gene>
<dbReference type="EMBL" id="LXQA010053633">
    <property type="protein sequence ID" value="MCI03903.1"/>
    <property type="molecule type" value="Genomic_DNA"/>
</dbReference>
<feature type="region of interest" description="Disordered" evidence="1">
    <location>
        <begin position="86"/>
        <end position="130"/>
    </location>
</feature>
<dbReference type="InterPro" id="IPR016135">
    <property type="entry name" value="UBQ-conjugating_enzyme/RWD"/>
</dbReference>
<feature type="non-terminal residue" evidence="3">
    <location>
        <position position="1"/>
    </location>
</feature>
<protein>
    <submittedName>
        <fullName evidence="3">Ubiquitin-conjugating enzyme E2 32-like</fullName>
    </submittedName>
</protein>
<organism evidence="3 4">
    <name type="scientific">Trifolium medium</name>
    <dbReference type="NCBI Taxonomy" id="97028"/>
    <lineage>
        <taxon>Eukaryota</taxon>
        <taxon>Viridiplantae</taxon>
        <taxon>Streptophyta</taxon>
        <taxon>Embryophyta</taxon>
        <taxon>Tracheophyta</taxon>
        <taxon>Spermatophyta</taxon>
        <taxon>Magnoliopsida</taxon>
        <taxon>eudicotyledons</taxon>
        <taxon>Gunneridae</taxon>
        <taxon>Pentapetalae</taxon>
        <taxon>rosids</taxon>
        <taxon>fabids</taxon>
        <taxon>Fabales</taxon>
        <taxon>Fabaceae</taxon>
        <taxon>Papilionoideae</taxon>
        <taxon>50 kb inversion clade</taxon>
        <taxon>NPAAA clade</taxon>
        <taxon>Hologalegina</taxon>
        <taxon>IRL clade</taxon>
        <taxon>Trifolieae</taxon>
        <taxon>Trifolium</taxon>
    </lineage>
</organism>
<dbReference type="Proteomes" id="UP000265520">
    <property type="component" value="Unassembled WGS sequence"/>
</dbReference>
<feature type="domain" description="UBC core" evidence="2">
    <location>
        <begin position="1"/>
        <end position="85"/>
    </location>
</feature>
<dbReference type="PROSITE" id="PS50127">
    <property type="entry name" value="UBC_2"/>
    <property type="match status" value="1"/>
</dbReference>
<evidence type="ECO:0000313" key="3">
    <source>
        <dbReference type="EMBL" id="MCI03903.1"/>
    </source>
</evidence>
<feature type="non-terminal residue" evidence="3">
    <location>
        <position position="130"/>
    </location>
</feature>
<comment type="caution">
    <text evidence="3">The sequence shown here is derived from an EMBL/GenBank/DDBJ whole genome shotgun (WGS) entry which is preliminary data.</text>
</comment>
<evidence type="ECO:0000256" key="1">
    <source>
        <dbReference type="SAM" id="MobiDB-lite"/>
    </source>
</evidence>
<reference evidence="3 4" key="1">
    <citation type="journal article" date="2018" name="Front. Plant Sci.">
        <title>Red Clover (Trifolium pratense) and Zigzag Clover (T. medium) - A Picture of Genomic Similarities and Differences.</title>
        <authorList>
            <person name="Dluhosova J."/>
            <person name="Istvanek J."/>
            <person name="Nedelnik J."/>
            <person name="Repkova J."/>
        </authorList>
    </citation>
    <scope>NUCLEOTIDE SEQUENCE [LARGE SCALE GENOMIC DNA]</scope>
    <source>
        <strain evidence="4">cv. 10/8</strain>
        <tissue evidence="3">Leaf</tissue>
    </source>
</reference>
<evidence type="ECO:0000259" key="2">
    <source>
        <dbReference type="PROSITE" id="PS50127"/>
    </source>
</evidence>
<dbReference type="Gene3D" id="3.10.110.10">
    <property type="entry name" value="Ubiquitin Conjugating Enzyme"/>
    <property type="match status" value="1"/>
</dbReference>
<feature type="compositionally biased region" description="Basic and acidic residues" evidence="1">
    <location>
        <begin position="99"/>
        <end position="110"/>
    </location>
</feature>